<dbReference type="PANTHER" id="PTHR23220">
    <property type="entry name" value="INTEGRIN ALPHA"/>
    <property type="match status" value="1"/>
</dbReference>
<keyword evidence="8" id="KW-1015">Disulfide bond</keyword>
<comment type="similarity">
    <text evidence="2">Belongs to the integrin alpha chain family.</text>
</comment>
<dbReference type="OrthoDB" id="5317514at2759"/>
<dbReference type="InterPro" id="IPR018184">
    <property type="entry name" value="Integrin_alpha_C_CS"/>
</dbReference>
<dbReference type="Gene3D" id="1.20.5.930">
    <property type="entry name" value="Bicelle-embedded integrin alpha(iib) transmembrane segment"/>
    <property type="match status" value="1"/>
</dbReference>
<evidence type="ECO:0000256" key="9">
    <source>
        <dbReference type="ARBA" id="ARBA00023170"/>
    </source>
</evidence>
<evidence type="ECO:0000256" key="8">
    <source>
        <dbReference type="ARBA" id="ARBA00023157"/>
    </source>
</evidence>
<dbReference type="PROSITE" id="PS00242">
    <property type="entry name" value="INTEGRIN_ALPHA"/>
    <property type="match status" value="1"/>
</dbReference>
<dbReference type="GO" id="GO:0007229">
    <property type="term" value="P:integrin-mediated signaling pathway"/>
    <property type="evidence" value="ECO:0007669"/>
    <property type="project" value="UniProtKB-KW"/>
</dbReference>
<comment type="caution">
    <text evidence="12">The sequence shown here is derived from an EMBL/GenBank/DDBJ whole genome shotgun (WGS) entry which is preliminary data.</text>
</comment>
<accession>A0A401PU81</accession>
<evidence type="ECO:0000256" key="1">
    <source>
        <dbReference type="ARBA" id="ARBA00004479"/>
    </source>
</evidence>
<protein>
    <submittedName>
        <fullName evidence="12">Uncharacterized protein</fullName>
    </submittedName>
</protein>
<dbReference type="Proteomes" id="UP000288216">
    <property type="component" value="Unassembled WGS sequence"/>
</dbReference>
<dbReference type="GO" id="GO:0007160">
    <property type="term" value="P:cell-matrix adhesion"/>
    <property type="evidence" value="ECO:0007669"/>
    <property type="project" value="TreeGrafter"/>
</dbReference>
<feature type="non-terminal residue" evidence="12">
    <location>
        <position position="1"/>
    </location>
</feature>
<dbReference type="GO" id="GO:0009897">
    <property type="term" value="C:external side of plasma membrane"/>
    <property type="evidence" value="ECO:0007669"/>
    <property type="project" value="TreeGrafter"/>
</dbReference>
<dbReference type="GO" id="GO:0005178">
    <property type="term" value="F:integrin binding"/>
    <property type="evidence" value="ECO:0007669"/>
    <property type="project" value="TreeGrafter"/>
</dbReference>
<evidence type="ECO:0000256" key="4">
    <source>
        <dbReference type="ARBA" id="ARBA00022889"/>
    </source>
</evidence>
<dbReference type="FunFam" id="1.20.5.930:FF:000001">
    <property type="entry name" value="Integrin subunit alpha V"/>
    <property type="match status" value="1"/>
</dbReference>
<keyword evidence="10" id="KW-0325">Glycoprotein</keyword>
<comment type="subcellular location">
    <subcellularLocation>
        <location evidence="1">Membrane</location>
        <topology evidence="1">Single-pass type I membrane protein</topology>
    </subcellularLocation>
</comment>
<dbReference type="GO" id="GO:0098609">
    <property type="term" value="P:cell-cell adhesion"/>
    <property type="evidence" value="ECO:0007669"/>
    <property type="project" value="TreeGrafter"/>
</dbReference>
<dbReference type="GO" id="GO:0050900">
    <property type="term" value="P:leukocyte migration"/>
    <property type="evidence" value="ECO:0007669"/>
    <property type="project" value="TreeGrafter"/>
</dbReference>
<organism evidence="12 13">
    <name type="scientific">Scyliorhinus torazame</name>
    <name type="common">Cloudy catshark</name>
    <name type="synonym">Catulus torazame</name>
    <dbReference type="NCBI Taxonomy" id="75743"/>
    <lineage>
        <taxon>Eukaryota</taxon>
        <taxon>Metazoa</taxon>
        <taxon>Chordata</taxon>
        <taxon>Craniata</taxon>
        <taxon>Vertebrata</taxon>
        <taxon>Chondrichthyes</taxon>
        <taxon>Elasmobranchii</taxon>
        <taxon>Galeomorphii</taxon>
        <taxon>Galeoidea</taxon>
        <taxon>Carcharhiniformes</taxon>
        <taxon>Scyliorhinidae</taxon>
        <taxon>Scyliorhinus</taxon>
    </lineage>
</organism>
<dbReference type="GO" id="GO:0008305">
    <property type="term" value="C:integrin complex"/>
    <property type="evidence" value="ECO:0007669"/>
    <property type="project" value="TreeGrafter"/>
</dbReference>
<evidence type="ECO:0000256" key="3">
    <source>
        <dbReference type="ARBA" id="ARBA00022692"/>
    </source>
</evidence>
<keyword evidence="6" id="KW-0401">Integrin</keyword>
<evidence type="ECO:0000256" key="7">
    <source>
        <dbReference type="ARBA" id="ARBA00023136"/>
    </source>
</evidence>
<evidence type="ECO:0000256" key="11">
    <source>
        <dbReference type="SAM" id="Phobius"/>
    </source>
</evidence>
<keyword evidence="5 11" id="KW-1133">Transmembrane helix</keyword>
<dbReference type="AlphaFoldDB" id="A0A401PU81"/>
<keyword evidence="4" id="KW-0130">Cell adhesion</keyword>
<keyword evidence="7 11" id="KW-0472">Membrane</keyword>
<keyword evidence="9" id="KW-0675">Receptor</keyword>
<dbReference type="GO" id="GO:0033627">
    <property type="term" value="P:cell adhesion mediated by integrin"/>
    <property type="evidence" value="ECO:0007669"/>
    <property type="project" value="TreeGrafter"/>
</dbReference>
<dbReference type="STRING" id="75743.A0A401PU81"/>
<name>A0A401PU81_SCYTO</name>
<proteinExistence type="inferred from homology"/>
<gene>
    <name evidence="12" type="ORF">scyTo_0021022</name>
</gene>
<reference evidence="12 13" key="1">
    <citation type="journal article" date="2018" name="Nat. Ecol. Evol.">
        <title>Shark genomes provide insights into elasmobranch evolution and the origin of vertebrates.</title>
        <authorList>
            <person name="Hara Y"/>
            <person name="Yamaguchi K"/>
            <person name="Onimaru K"/>
            <person name="Kadota M"/>
            <person name="Koyanagi M"/>
            <person name="Keeley SD"/>
            <person name="Tatsumi K"/>
            <person name="Tanaka K"/>
            <person name="Motone F"/>
            <person name="Kageyama Y"/>
            <person name="Nozu R"/>
            <person name="Adachi N"/>
            <person name="Nishimura O"/>
            <person name="Nakagawa R"/>
            <person name="Tanegashima C"/>
            <person name="Kiyatake I"/>
            <person name="Matsumoto R"/>
            <person name="Murakumo K"/>
            <person name="Nishida K"/>
            <person name="Terakita A"/>
            <person name="Kuratani S"/>
            <person name="Sato K"/>
            <person name="Hyodo S Kuraku.S."/>
        </authorList>
    </citation>
    <scope>NUCLEOTIDE SEQUENCE [LARGE SCALE GENOMIC DNA]</scope>
</reference>
<evidence type="ECO:0000256" key="6">
    <source>
        <dbReference type="ARBA" id="ARBA00023037"/>
    </source>
</evidence>
<keyword evidence="13" id="KW-1185">Reference proteome</keyword>
<evidence type="ECO:0000256" key="2">
    <source>
        <dbReference type="ARBA" id="ARBA00008054"/>
    </source>
</evidence>
<evidence type="ECO:0000313" key="12">
    <source>
        <dbReference type="EMBL" id="GCB76662.1"/>
    </source>
</evidence>
<evidence type="ECO:0000256" key="10">
    <source>
        <dbReference type="ARBA" id="ARBA00023180"/>
    </source>
</evidence>
<dbReference type="PANTHER" id="PTHR23220:SF122">
    <property type="entry name" value="INTEGRIN ALPHA-PS1"/>
    <property type="match status" value="1"/>
</dbReference>
<feature type="transmembrane region" description="Helical" evidence="11">
    <location>
        <begin position="20"/>
        <end position="41"/>
    </location>
</feature>
<dbReference type="EMBL" id="BFAA01017917">
    <property type="protein sequence ID" value="GCB76662.1"/>
    <property type="molecule type" value="Genomic_DNA"/>
</dbReference>
<evidence type="ECO:0000313" key="13">
    <source>
        <dbReference type="Proteomes" id="UP000288216"/>
    </source>
</evidence>
<keyword evidence="3 11" id="KW-0812">Transmembrane</keyword>
<evidence type="ECO:0000256" key="5">
    <source>
        <dbReference type="ARBA" id="ARBA00022989"/>
    </source>
</evidence>
<sequence>TLLIIYPEKATVGYGGAPWLIILIAVLAGILVLALLVFLLWKCGFFKRSRYNDTVPQYHAVRIGKEERQLHMDEKKTQYQKEWMTHWIDSDGYS</sequence>